<name>A0ACB9DG92_ARCLA</name>
<reference evidence="1 2" key="2">
    <citation type="journal article" date="2022" name="Mol. Ecol. Resour.">
        <title>The genomes of chicory, endive, great burdock and yacon provide insights into Asteraceae paleo-polyploidization history and plant inulin production.</title>
        <authorList>
            <person name="Fan W."/>
            <person name="Wang S."/>
            <person name="Wang H."/>
            <person name="Wang A."/>
            <person name="Jiang F."/>
            <person name="Liu H."/>
            <person name="Zhao H."/>
            <person name="Xu D."/>
            <person name="Zhang Y."/>
        </authorList>
    </citation>
    <scope>NUCLEOTIDE SEQUENCE [LARGE SCALE GENOMIC DNA]</scope>
    <source>
        <strain evidence="2">cv. Niubang</strain>
    </source>
</reference>
<protein>
    <submittedName>
        <fullName evidence="1">Uncharacterized protein</fullName>
    </submittedName>
</protein>
<proteinExistence type="predicted"/>
<reference evidence="2" key="1">
    <citation type="journal article" date="2022" name="Mol. Ecol. Resour.">
        <title>The genomes of chicory, endive, great burdock and yacon provide insights into Asteraceae palaeo-polyploidization history and plant inulin production.</title>
        <authorList>
            <person name="Fan W."/>
            <person name="Wang S."/>
            <person name="Wang H."/>
            <person name="Wang A."/>
            <person name="Jiang F."/>
            <person name="Liu H."/>
            <person name="Zhao H."/>
            <person name="Xu D."/>
            <person name="Zhang Y."/>
        </authorList>
    </citation>
    <scope>NUCLEOTIDE SEQUENCE [LARGE SCALE GENOMIC DNA]</scope>
    <source>
        <strain evidence="2">cv. Niubang</strain>
    </source>
</reference>
<dbReference type="Proteomes" id="UP001055879">
    <property type="component" value="Linkage Group LG03"/>
</dbReference>
<organism evidence="1 2">
    <name type="scientific">Arctium lappa</name>
    <name type="common">Greater burdock</name>
    <name type="synonym">Lappa major</name>
    <dbReference type="NCBI Taxonomy" id="4217"/>
    <lineage>
        <taxon>Eukaryota</taxon>
        <taxon>Viridiplantae</taxon>
        <taxon>Streptophyta</taxon>
        <taxon>Embryophyta</taxon>
        <taxon>Tracheophyta</taxon>
        <taxon>Spermatophyta</taxon>
        <taxon>Magnoliopsida</taxon>
        <taxon>eudicotyledons</taxon>
        <taxon>Gunneridae</taxon>
        <taxon>Pentapetalae</taxon>
        <taxon>asterids</taxon>
        <taxon>campanulids</taxon>
        <taxon>Asterales</taxon>
        <taxon>Asteraceae</taxon>
        <taxon>Carduoideae</taxon>
        <taxon>Cardueae</taxon>
        <taxon>Arctiinae</taxon>
        <taxon>Arctium</taxon>
    </lineage>
</organism>
<accession>A0ACB9DG92</accession>
<dbReference type="EMBL" id="CM042049">
    <property type="protein sequence ID" value="KAI3745562.1"/>
    <property type="molecule type" value="Genomic_DNA"/>
</dbReference>
<keyword evidence="2" id="KW-1185">Reference proteome</keyword>
<evidence type="ECO:0000313" key="1">
    <source>
        <dbReference type="EMBL" id="KAI3745562.1"/>
    </source>
</evidence>
<gene>
    <name evidence="1" type="ORF">L6452_07962</name>
</gene>
<evidence type="ECO:0000313" key="2">
    <source>
        <dbReference type="Proteomes" id="UP001055879"/>
    </source>
</evidence>
<comment type="caution">
    <text evidence="1">The sequence shown here is derived from an EMBL/GenBank/DDBJ whole genome shotgun (WGS) entry which is preliminary data.</text>
</comment>
<sequence>MNPESVLRALKSISPSKKALAAWRFPRSRHGRREHRLELGLGIVGAGYGDRLDPGVRVVPIWAWKSPRVGVGHGMELGVDSTRTGLRPMWDASFGLSGTRASTYVGCGSRPSQVWALAKSRVWASLMRRVSPNREPTRGCPKTCVDRLLHLGVDPILFDPCFNPLIFRGV</sequence>